<comment type="similarity">
    <text evidence="2 5">Belongs to the RxLR effector family.</text>
</comment>
<accession>A0A8T1W569</accession>
<dbReference type="AlphaFoldDB" id="A0A8T1W569"/>
<evidence type="ECO:0000256" key="1">
    <source>
        <dbReference type="ARBA" id="ARBA00004613"/>
    </source>
</evidence>
<reference evidence="6" key="1">
    <citation type="submission" date="2021-02" db="EMBL/GenBank/DDBJ databases">
        <authorList>
            <person name="Palmer J.M."/>
        </authorList>
    </citation>
    <scope>NUCLEOTIDE SEQUENCE</scope>
    <source>
        <strain evidence="6">SCRP734</strain>
    </source>
</reference>
<comment type="caution">
    <text evidence="6">The sequence shown here is derived from an EMBL/GenBank/DDBJ whole genome shotgun (WGS) entry which is preliminary data.</text>
</comment>
<dbReference type="Proteomes" id="UP000694044">
    <property type="component" value="Unassembled WGS sequence"/>
</dbReference>
<protein>
    <recommendedName>
        <fullName evidence="5">RxLR effector protein</fullName>
    </recommendedName>
</protein>
<keyword evidence="7" id="KW-1185">Reference proteome</keyword>
<comment type="function">
    <text evidence="5">Effector that suppresses plant defense responses during pathogen infection.</text>
</comment>
<feature type="signal peptide" evidence="5">
    <location>
        <begin position="1"/>
        <end position="20"/>
    </location>
</feature>
<sequence length="141" mass="15675">MKVTSILLAVAVFACGSATAMTTESQNTKISQAVVSSAVQSADAAQNVGTNARRMLRAIERVDDAEERVSLGELMKFDDLTDDIKAQITKLVPKFKRYNTEGYEALDIYNKAIARKKNVKVALYRGRLYETYLDNVNLFKS</sequence>
<evidence type="ECO:0000313" key="7">
    <source>
        <dbReference type="Proteomes" id="UP000694044"/>
    </source>
</evidence>
<dbReference type="Pfam" id="PF16810">
    <property type="entry name" value="RXLR"/>
    <property type="match status" value="1"/>
</dbReference>
<evidence type="ECO:0000256" key="4">
    <source>
        <dbReference type="ARBA" id="ARBA00022729"/>
    </source>
</evidence>
<organism evidence="6 7">
    <name type="scientific">Phytophthora pseudosyringae</name>
    <dbReference type="NCBI Taxonomy" id="221518"/>
    <lineage>
        <taxon>Eukaryota</taxon>
        <taxon>Sar</taxon>
        <taxon>Stramenopiles</taxon>
        <taxon>Oomycota</taxon>
        <taxon>Peronosporomycetes</taxon>
        <taxon>Peronosporales</taxon>
        <taxon>Peronosporaceae</taxon>
        <taxon>Phytophthora</taxon>
    </lineage>
</organism>
<evidence type="ECO:0000256" key="5">
    <source>
        <dbReference type="RuleBase" id="RU367124"/>
    </source>
</evidence>
<keyword evidence="4 5" id="KW-0732">Signal</keyword>
<dbReference type="PROSITE" id="PS51257">
    <property type="entry name" value="PROKAR_LIPOPROTEIN"/>
    <property type="match status" value="1"/>
</dbReference>
<evidence type="ECO:0000256" key="2">
    <source>
        <dbReference type="ARBA" id="ARBA00010400"/>
    </source>
</evidence>
<feature type="chain" id="PRO_5044963914" description="RxLR effector protein" evidence="5">
    <location>
        <begin position="21"/>
        <end position="141"/>
    </location>
</feature>
<evidence type="ECO:0000313" key="6">
    <source>
        <dbReference type="EMBL" id="KAG7387788.1"/>
    </source>
</evidence>
<name>A0A8T1W569_9STRA</name>
<dbReference type="InterPro" id="IPR031825">
    <property type="entry name" value="RXLR"/>
</dbReference>
<gene>
    <name evidence="6" type="ORF">PHYPSEUDO_013687</name>
</gene>
<keyword evidence="3 5" id="KW-0964">Secreted</keyword>
<comment type="subcellular location">
    <subcellularLocation>
        <location evidence="1 5">Secreted</location>
    </subcellularLocation>
</comment>
<comment type="domain">
    <text evidence="5">The RxLR-dEER motif acts to carry the protein into the host cell cytoplasm through binding to cell surface phosphatidylinositol-3-phosphate.</text>
</comment>
<dbReference type="EMBL" id="JAGDFM010000072">
    <property type="protein sequence ID" value="KAG7387788.1"/>
    <property type="molecule type" value="Genomic_DNA"/>
</dbReference>
<evidence type="ECO:0000256" key="3">
    <source>
        <dbReference type="ARBA" id="ARBA00022525"/>
    </source>
</evidence>
<proteinExistence type="inferred from homology"/>
<dbReference type="OrthoDB" id="10597580at2759"/>